<protein>
    <submittedName>
        <fullName evidence="5">Uncharacterized protein LOC113214430</fullName>
    </submittedName>
</protein>
<dbReference type="Pfam" id="PF20209">
    <property type="entry name" value="DUF6570"/>
    <property type="match status" value="1"/>
</dbReference>
<feature type="compositionally biased region" description="Low complexity" evidence="1">
    <location>
        <begin position="479"/>
        <end position="495"/>
    </location>
</feature>
<dbReference type="InterPro" id="IPR027417">
    <property type="entry name" value="P-loop_NTPase"/>
</dbReference>
<dbReference type="InterPro" id="IPR046700">
    <property type="entry name" value="DUF6570"/>
</dbReference>
<accession>A0A9C6X6Q6</accession>
<feature type="domain" description="DUF6570" evidence="3">
    <location>
        <begin position="336"/>
        <end position="459"/>
    </location>
</feature>
<dbReference type="InterPro" id="IPR051055">
    <property type="entry name" value="PIF1_helicase"/>
</dbReference>
<evidence type="ECO:0000256" key="1">
    <source>
        <dbReference type="SAM" id="MobiDB-lite"/>
    </source>
</evidence>
<dbReference type="OrthoDB" id="416437at2759"/>
<organism evidence="4 5">
    <name type="scientific">Frankliniella occidentalis</name>
    <name type="common">Western flower thrips</name>
    <name type="synonym">Euthrips occidentalis</name>
    <dbReference type="NCBI Taxonomy" id="133901"/>
    <lineage>
        <taxon>Eukaryota</taxon>
        <taxon>Metazoa</taxon>
        <taxon>Ecdysozoa</taxon>
        <taxon>Arthropoda</taxon>
        <taxon>Hexapoda</taxon>
        <taxon>Insecta</taxon>
        <taxon>Pterygota</taxon>
        <taxon>Neoptera</taxon>
        <taxon>Paraneoptera</taxon>
        <taxon>Thysanoptera</taxon>
        <taxon>Terebrantia</taxon>
        <taxon>Thripoidea</taxon>
        <taxon>Thripidae</taxon>
        <taxon>Frankliniella</taxon>
    </lineage>
</organism>
<feature type="domain" description="Helitron helicase-like" evidence="2">
    <location>
        <begin position="589"/>
        <end position="775"/>
    </location>
</feature>
<dbReference type="Pfam" id="PF14214">
    <property type="entry name" value="Helitron_like_N"/>
    <property type="match status" value="1"/>
</dbReference>
<dbReference type="KEGG" id="foc:113214430"/>
<dbReference type="PANTHER" id="PTHR47642:SF5">
    <property type="entry name" value="ATP-DEPENDENT DNA HELICASE"/>
    <property type="match status" value="1"/>
</dbReference>
<dbReference type="RefSeq" id="XP_052130089.1">
    <property type="nucleotide sequence ID" value="XM_052274129.1"/>
</dbReference>
<dbReference type="GeneID" id="113214430"/>
<dbReference type="CDD" id="cd18809">
    <property type="entry name" value="SF1_C_RecD"/>
    <property type="match status" value="1"/>
</dbReference>
<dbReference type="Gene3D" id="3.40.50.300">
    <property type="entry name" value="P-loop containing nucleotide triphosphate hydrolases"/>
    <property type="match status" value="2"/>
</dbReference>
<keyword evidence="4" id="KW-1185">Reference proteome</keyword>
<name>A0A9C6X6Q6_FRAOC</name>
<reference evidence="5" key="1">
    <citation type="submission" date="2025-08" db="UniProtKB">
        <authorList>
            <consortium name="RefSeq"/>
        </authorList>
    </citation>
    <scope>IDENTIFICATION</scope>
    <source>
        <tissue evidence="5">Whole organism</tissue>
    </source>
</reference>
<feature type="region of interest" description="Disordered" evidence="1">
    <location>
        <begin position="477"/>
        <end position="515"/>
    </location>
</feature>
<dbReference type="Pfam" id="PF13245">
    <property type="entry name" value="AAA_19"/>
    <property type="match status" value="1"/>
</dbReference>
<dbReference type="SUPFAM" id="SSF52540">
    <property type="entry name" value="P-loop containing nucleoside triphosphate hydrolases"/>
    <property type="match status" value="2"/>
</dbReference>
<evidence type="ECO:0000259" key="2">
    <source>
        <dbReference type="Pfam" id="PF14214"/>
    </source>
</evidence>
<gene>
    <name evidence="5" type="primary">LOC113214430</name>
</gene>
<evidence type="ECO:0000313" key="4">
    <source>
        <dbReference type="Proteomes" id="UP000504606"/>
    </source>
</evidence>
<dbReference type="InterPro" id="IPR025476">
    <property type="entry name" value="Helitron_helicase-like"/>
</dbReference>
<proteinExistence type="predicted"/>
<dbReference type="Proteomes" id="UP000504606">
    <property type="component" value="Unplaced"/>
</dbReference>
<sequence>MTAVTPLPPSLLPPSTVRAKVMAAWSGSVPTTTNVAPNQSDPVPPVHPNGSSMEELVAKKMTVSERDYSAQEVCHILTGQPLYDSSRSFHVVSLNKNPWVPLREENPRRDDGCQRLVLGRGRWVQARREAIVRVFPRVKLTGNDDSDEAYYRVQVLLHTAWRREAEAKGPGTWKEAFEHHGLVPEVALENALQEAAADAATKEDLFEQPEPEEQDEEGMEEWMAVARRGPHGVVEQVELGRREMDLANDWHGPSQAYGDHAALRDFVSRNRVTANLEPEEEVVVDDVVYTAEQQKLIDLLFDATIAGLRIRECDKCHRSVMRVDGKLAPTCANNECHKKFSATNFMDPGEVPPELQGLTYIEQQLIARVHPVVSVYKVRGGQYGYSGNIINFPQDVQQLASALPHRLADLSSVITVRTQGAEGQVDFKVRAGYVRRALVWLKANNRNYRDIQISEENLNDLPADGDVFAQVQGIDERPPAAAAQPAPAAPGAAAAPPAPAPAPAGGPAEGPQQEETEAGIHVTCMPLVRPVHNGDQVEATVADWPTIGHQAVNEFTTAGYLSMAFPTLLCHGTADLRSGRPTKVNVAEYFKYLMEYSDRRFACHPTFRFFALNSMMRWNALTNGRVFVRNNPQYRDMTAADLRRALQTNRRNVLKQALYHGNKLHGTRQFWHARCGELLDMVDQLGIPTLFLTLSAADLHWEDLFRLLAPGEDVNAMTDARRAKLLSENPLIADTFFTVRATHFIKHTYKLKYDLVDHWFRFEYQHRGSAHVHAILWHNNAPDVSNLQGASQEHLDAVIRYFDGLVSTMNPGKDLPPADVHPCRKKFSQVDEAIRGRDLGELLNRVQRHKCSNGYCQRVDKATGQPVCRFKFPFQEEPITRLFENDKGLWELVTARNDSLLNKYMEWVIALWRANMDATPIVSLGFILRYIAKYTAKGEPRSQPCAELVKAVLEASGEDDSARSVIQKLLMKTVSERDYSAQEVAKGWSWSRGRWVQARREAIVRVFPRVKLTGNDDRDEAYYRVQVLLHTAWRTEAEAKGPGTWKEAFEHHGLVPEVALENALQEAAADAAAEDDLFEEPEPEEQDEEGMEEWMAVARRGPHGVVEQVELGRREMDLANDWHASSQAYGDHAALRDFVSRNRATANLEPEEEVVVDDVVYTAEQQKLIDLVQTQIDSVKAGDAPPGPPVVRRVIIQGKAGCGKSTVIKKCVAMAREQLGPKSVKIMTPTAAAATVLGMGCTTIHSLCKIFPRQQFKPLEGATLRKFQDDMEPVNFIFIDEFSMIGCKLLGWLEQRLREAKPECDDAFSNFFVYLCGDVRQLPPVCDPPLYATTGDTADVHRGRLVYQAFEKSIVLTVSQRQADATFRDALDRLSVGTSTEEDYNRFSSRFRLNVPAAEREQFNDALHVYTTRGEVAAHNTAKLVELDQPVARIAARHNNAKAKAASADCAQGLEPVVYLAKGSRVMLRSNLWLAAGLVNGATGTVVDIIYSPDKSPPDDLPVAVMVRFDKYSGPTMPDGTVPIPTQVRGWDDNKGTHCTREQFPLALAWAITVHKAQGLTVERAVVSVGQRDFQVGLIYVAMSRVKSWEGLLLDPEFSLNRMTDIRKCPGFIAREAGVRNILRKRIL</sequence>
<evidence type="ECO:0000313" key="5">
    <source>
        <dbReference type="RefSeq" id="XP_052130089.1"/>
    </source>
</evidence>
<evidence type="ECO:0000259" key="3">
    <source>
        <dbReference type="Pfam" id="PF20209"/>
    </source>
</evidence>
<dbReference type="PANTHER" id="PTHR47642">
    <property type="entry name" value="ATP-DEPENDENT DNA HELICASE"/>
    <property type="match status" value="1"/>
</dbReference>